<name>A0A7S0E5Q5_9CRYP</name>
<protein>
    <recommendedName>
        <fullName evidence="2">EF-hand domain-containing protein</fullName>
    </recommendedName>
</protein>
<dbReference type="AlphaFoldDB" id="A0A7S0E5Q5"/>
<evidence type="ECO:0000313" key="1">
    <source>
        <dbReference type="EMBL" id="CAD8474178.1"/>
    </source>
</evidence>
<evidence type="ECO:0008006" key="2">
    <source>
        <dbReference type="Google" id="ProtNLM"/>
    </source>
</evidence>
<accession>A0A7S0E5Q5</accession>
<reference evidence="1" key="1">
    <citation type="submission" date="2021-01" db="EMBL/GenBank/DDBJ databases">
        <authorList>
            <person name="Corre E."/>
            <person name="Pelletier E."/>
            <person name="Niang G."/>
            <person name="Scheremetjew M."/>
            <person name="Finn R."/>
            <person name="Kale V."/>
            <person name="Holt S."/>
            <person name="Cochrane G."/>
            <person name="Meng A."/>
            <person name="Brown T."/>
            <person name="Cohen L."/>
        </authorList>
    </citation>
    <scope>NUCLEOTIDE SEQUENCE</scope>
    <source>
        <strain evidence="1">CCMP325</strain>
    </source>
</reference>
<dbReference type="Gene3D" id="1.10.238.10">
    <property type="entry name" value="EF-hand"/>
    <property type="match status" value="1"/>
</dbReference>
<dbReference type="SUPFAM" id="SSF47473">
    <property type="entry name" value="EF-hand"/>
    <property type="match status" value="1"/>
</dbReference>
<organism evidence="1">
    <name type="scientific">Hanusia phi</name>
    <dbReference type="NCBI Taxonomy" id="3032"/>
    <lineage>
        <taxon>Eukaryota</taxon>
        <taxon>Cryptophyceae</taxon>
        <taxon>Pyrenomonadales</taxon>
        <taxon>Geminigeraceae</taxon>
        <taxon>Hanusia</taxon>
    </lineage>
</organism>
<dbReference type="InterPro" id="IPR011992">
    <property type="entry name" value="EF-hand-dom_pair"/>
</dbReference>
<dbReference type="EMBL" id="HBEO01007275">
    <property type="protein sequence ID" value="CAD8474178.1"/>
    <property type="molecule type" value="Transcribed_RNA"/>
</dbReference>
<gene>
    <name evidence="1" type="ORF">HPHI1048_LOCUS5124</name>
</gene>
<proteinExistence type="predicted"/>
<sequence length="463" mass="51563">MRAPRQHAGLAVLAGLALGLCLGVVLLSRQNRRISLASADPGYIDWVKDMQTSSDPSFTDDLVAAAPVELPINYYYSDARCGRPCCDCYSDLSRWMEDEPGEAKKSPEAEIAEHYSIPNENVKRYRTAFDSFSKKRGGKILTRDTNGRIKVDDLQQLVKILGSNPSAQQLQYSIEQEELPQGGLDYPAFLTVMARHAPAWPVLISEAMRLPYSRENVLASSDLRRKIVASIAAAARVPSDQVELVRVREIPGHEQDECAIDFSVDAKSDDAETIKDMLLPAKINEMLPRFGLKESTSPVAVYDKIVLPLPMAQVDDEVQQKVLRTLAAVTGVDITQISLNKVVPDPDDEQQTKLVFYIEADTQEVPEIESKLRKDQINEELVREGLPTTETLMHPKIQPHPNYMSFLGPGCARCANSPYMDGDNLGKDWIGNFPFDVPVSSEVSREVKRFDSHKPDCSCENDI</sequence>